<reference evidence="1 2" key="1">
    <citation type="journal article" date="2019" name="Sci. Rep.">
        <title>A high-quality genome of Eragrostis curvula grass provides insights into Poaceae evolution and supports new strategies to enhance forage quality.</title>
        <authorList>
            <person name="Carballo J."/>
            <person name="Santos B.A.C.M."/>
            <person name="Zappacosta D."/>
            <person name="Garbus I."/>
            <person name="Selva J.P."/>
            <person name="Gallo C.A."/>
            <person name="Diaz A."/>
            <person name="Albertini E."/>
            <person name="Caccamo M."/>
            <person name="Echenique V."/>
        </authorList>
    </citation>
    <scope>NUCLEOTIDE SEQUENCE [LARGE SCALE GENOMIC DNA]</scope>
    <source>
        <strain evidence="2">cv. Victoria</strain>
        <tissue evidence="1">Leaf</tissue>
    </source>
</reference>
<dbReference type="Gramene" id="TVU01917">
    <property type="protein sequence ID" value="TVU01917"/>
    <property type="gene ID" value="EJB05_52622"/>
</dbReference>
<keyword evidence="2" id="KW-1185">Reference proteome</keyword>
<dbReference type="EMBL" id="RWGY01000367">
    <property type="protein sequence ID" value="TVU01917.1"/>
    <property type="molecule type" value="Genomic_DNA"/>
</dbReference>
<dbReference type="Proteomes" id="UP000324897">
    <property type="component" value="Unassembled WGS sequence"/>
</dbReference>
<evidence type="ECO:0000313" key="1">
    <source>
        <dbReference type="EMBL" id="TVU01917.1"/>
    </source>
</evidence>
<comment type="caution">
    <text evidence="1">The sequence shown here is derived from an EMBL/GenBank/DDBJ whole genome shotgun (WGS) entry which is preliminary data.</text>
</comment>
<sequence length="296" mass="31672">MDGSPRTLEVLDGAEPLIPVDMPPQCNGHIGLNITENPLDSRQALGLCADIGDIRLQSFHEAVEDESWVPPADAAVRRRVAHVLLLIRPHLRSHLLPILLLFPQSIPDHPLPSVAAHEHDTHLVVPVREREVHLLGAGRVADRYLAGDGDAMLAVRERVAVVVDVVVGVFLRGPAEEAELVGRAEIGEAGERELAGAFAPGGGAVEEEAAEEVEIAGGRRRVDGDIVEAVRVWEVGPADSDLLLCGRRSEGGGRSGLAGGEGCDGEEEERKISFFWVHFAGDAVEKIACDVGSRED</sequence>
<gene>
    <name evidence="1" type="ORF">EJB05_52622</name>
</gene>
<proteinExistence type="predicted"/>
<name>A0A5J9SSP1_9POAL</name>
<organism evidence="1 2">
    <name type="scientific">Eragrostis curvula</name>
    <name type="common">weeping love grass</name>
    <dbReference type="NCBI Taxonomy" id="38414"/>
    <lineage>
        <taxon>Eukaryota</taxon>
        <taxon>Viridiplantae</taxon>
        <taxon>Streptophyta</taxon>
        <taxon>Embryophyta</taxon>
        <taxon>Tracheophyta</taxon>
        <taxon>Spermatophyta</taxon>
        <taxon>Magnoliopsida</taxon>
        <taxon>Liliopsida</taxon>
        <taxon>Poales</taxon>
        <taxon>Poaceae</taxon>
        <taxon>PACMAD clade</taxon>
        <taxon>Chloridoideae</taxon>
        <taxon>Eragrostideae</taxon>
        <taxon>Eragrostidinae</taxon>
        <taxon>Eragrostis</taxon>
    </lineage>
</organism>
<evidence type="ECO:0000313" key="2">
    <source>
        <dbReference type="Proteomes" id="UP000324897"/>
    </source>
</evidence>
<accession>A0A5J9SSP1</accession>
<protein>
    <submittedName>
        <fullName evidence="1">Uncharacterized protein</fullName>
    </submittedName>
</protein>
<feature type="non-terminal residue" evidence="1">
    <location>
        <position position="1"/>
    </location>
</feature>
<dbReference type="AlphaFoldDB" id="A0A5J9SSP1"/>